<dbReference type="PANTHER" id="PTHR12873">
    <property type="entry name" value="T7-LIKE MITOCHONDRIAL DNA HELICASE"/>
    <property type="match status" value="1"/>
</dbReference>
<dbReference type="PANTHER" id="PTHR12873:SF0">
    <property type="entry name" value="TWINKLE MTDNA HELICASE"/>
    <property type="match status" value="1"/>
</dbReference>
<evidence type="ECO:0000256" key="4">
    <source>
        <dbReference type="ARBA" id="ARBA00022695"/>
    </source>
</evidence>
<keyword evidence="1" id="KW-0240">DNA-directed RNA polymerase</keyword>
<name>D1AGM4_SEBTE</name>
<dbReference type="eggNOG" id="COG0358">
    <property type="taxonomic scope" value="Bacteria"/>
</dbReference>
<keyword evidence="6" id="KW-0804">Transcription</keyword>
<dbReference type="eggNOG" id="COG0305">
    <property type="taxonomic scope" value="Bacteria"/>
</dbReference>
<dbReference type="GO" id="GO:1990077">
    <property type="term" value="C:primosome complex"/>
    <property type="evidence" value="ECO:0007669"/>
    <property type="project" value="UniProtKB-KW"/>
</dbReference>
<dbReference type="CDD" id="cd01029">
    <property type="entry name" value="TOPRIM_primases"/>
    <property type="match status" value="1"/>
</dbReference>
<dbReference type="InterPro" id="IPR027417">
    <property type="entry name" value="P-loop_NTPase"/>
</dbReference>
<dbReference type="GO" id="GO:0016779">
    <property type="term" value="F:nucleotidyltransferase activity"/>
    <property type="evidence" value="ECO:0007669"/>
    <property type="project" value="UniProtKB-KW"/>
</dbReference>
<protein>
    <submittedName>
        <fullName evidence="9">TOPRIM domain protein</fullName>
    </submittedName>
</protein>
<evidence type="ECO:0000256" key="2">
    <source>
        <dbReference type="ARBA" id="ARBA00022515"/>
    </source>
</evidence>
<dbReference type="SUPFAM" id="SSF57783">
    <property type="entry name" value="Zinc beta-ribbon"/>
    <property type="match status" value="1"/>
</dbReference>
<keyword evidence="4" id="KW-0548">Nucleotidyltransferase</keyword>
<reference evidence="10" key="1">
    <citation type="submission" date="2009-09" db="EMBL/GenBank/DDBJ databases">
        <title>The complete chromosome of Sebaldella termitidis ATCC 33386.</title>
        <authorList>
            <consortium name="US DOE Joint Genome Institute (JGI-PGF)"/>
            <person name="Lucas S."/>
            <person name="Copeland A."/>
            <person name="Lapidus A."/>
            <person name="Glavina del Rio T."/>
            <person name="Dalin E."/>
            <person name="Tice H."/>
            <person name="Bruce D."/>
            <person name="Goodwin L."/>
            <person name="Pitluck S."/>
            <person name="Kyrpides N."/>
            <person name="Mavromatis K."/>
            <person name="Ivanova N."/>
            <person name="Mikhailova N."/>
            <person name="Sims D."/>
            <person name="Meincke L."/>
            <person name="Brettin T."/>
            <person name="Detter J.C."/>
            <person name="Han C."/>
            <person name="Larimer F."/>
            <person name="Land M."/>
            <person name="Hauser L."/>
            <person name="Markowitz V."/>
            <person name="Cheng J.F."/>
            <person name="Hugenholtz P."/>
            <person name="Woyke T."/>
            <person name="Wu D."/>
            <person name="Eisen J.A."/>
        </authorList>
    </citation>
    <scope>NUCLEOTIDE SEQUENCE [LARGE SCALE GENOMIC DNA]</scope>
    <source>
        <strain evidence="10">ATCC 33386 / NCTC 11300</strain>
    </source>
</reference>
<evidence type="ECO:0000313" key="9">
    <source>
        <dbReference type="EMBL" id="ACZ10744.1"/>
    </source>
</evidence>
<dbReference type="InterPro" id="IPR027032">
    <property type="entry name" value="Twinkle-like"/>
</dbReference>
<keyword evidence="5" id="KW-0235">DNA replication</keyword>
<dbReference type="GO" id="GO:0003697">
    <property type="term" value="F:single-stranded DNA binding"/>
    <property type="evidence" value="ECO:0007669"/>
    <property type="project" value="InterPro"/>
</dbReference>
<dbReference type="HOGENOM" id="CLU_450401_0_0_0"/>
<dbReference type="InterPro" id="IPR034154">
    <property type="entry name" value="TOPRIM_DnaG/twinkle"/>
</dbReference>
<evidence type="ECO:0000256" key="5">
    <source>
        <dbReference type="ARBA" id="ARBA00022705"/>
    </source>
</evidence>
<dbReference type="Gene3D" id="3.40.1360.10">
    <property type="match status" value="1"/>
</dbReference>
<evidence type="ECO:0000256" key="6">
    <source>
        <dbReference type="ARBA" id="ARBA00023163"/>
    </source>
</evidence>
<dbReference type="PROSITE" id="PS51199">
    <property type="entry name" value="SF4_HELICASE"/>
    <property type="match status" value="1"/>
</dbReference>
<dbReference type="PROSITE" id="PS50880">
    <property type="entry name" value="TOPRIM"/>
    <property type="match status" value="1"/>
</dbReference>
<evidence type="ECO:0000313" key="10">
    <source>
        <dbReference type="Proteomes" id="UP000000845"/>
    </source>
</evidence>
<dbReference type="GO" id="GO:0006269">
    <property type="term" value="P:DNA replication, synthesis of primer"/>
    <property type="evidence" value="ECO:0007669"/>
    <property type="project" value="UniProtKB-KW"/>
</dbReference>
<dbReference type="KEGG" id="str:Sterm_3911"/>
<reference evidence="9 10" key="2">
    <citation type="journal article" date="2010" name="Stand. Genomic Sci.">
        <title>Complete genome sequence of Sebaldella termitidis type strain (NCTC 11300).</title>
        <authorList>
            <person name="Harmon-Smith M."/>
            <person name="Celia L."/>
            <person name="Chertkov O."/>
            <person name="Lapidus A."/>
            <person name="Copeland A."/>
            <person name="Glavina Del Rio T."/>
            <person name="Nolan M."/>
            <person name="Lucas S."/>
            <person name="Tice H."/>
            <person name="Cheng J.F."/>
            <person name="Han C."/>
            <person name="Detter J.C."/>
            <person name="Bruce D."/>
            <person name="Goodwin L."/>
            <person name="Pitluck S."/>
            <person name="Pati A."/>
            <person name="Liolios K."/>
            <person name="Ivanova N."/>
            <person name="Mavromatis K."/>
            <person name="Mikhailova N."/>
            <person name="Chen A."/>
            <person name="Palaniappan K."/>
            <person name="Land M."/>
            <person name="Hauser L."/>
            <person name="Chang Y.J."/>
            <person name="Jeffries C.D."/>
            <person name="Brettin T."/>
            <person name="Goker M."/>
            <person name="Beck B."/>
            <person name="Bristow J."/>
            <person name="Eisen J.A."/>
            <person name="Markowitz V."/>
            <person name="Hugenholtz P."/>
            <person name="Kyrpides N.C."/>
            <person name="Klenk H.P."/>
            <person name="Chen F."/>
        </authorList>
    </citation>
    <scope>NUCLEOTIDE SEQUENCE [LARGE SCALE GENOMIC DNA]</scope>
    <source>
        <strain evidence="10">ATCC 33386 / NCTC 11300</strain>
    </source>
</reference>
<keyword evidence="10" id="KW-1185">Reference proteome</keyword>
<dbReference type="Gene3D" id="3.90.580.10">
    <property type="entry name" value="Zinc finger, CHC2-type domain"/>
    <property type="match status" value="1"/>
</dbReference>
<dbReference type="SMART" id="SM00493">
    <property type="entry name" value="TOPRIM"/>
    <property type="match status" value="1"/>
</dbReference>
<dbReference type="SMART" id="SM00382">
    <property type="entry name" value="AAA"/>
    <property type="match status" value="1"/>
</dbReference>
<dbReference type="Pfam" id="PF03796">
    <property type="entry name" value="DnaB_C"/>
    <property type="match status" value="1"/>
</dbReference>
<dbReference type="Pfam" id="PF13155">
    <property type="entry name" value="Toprim_2"/>
    <property type="match status" value="1"/>
</dbReference>
<feature type="domain" description="SF4 helicase" evidence="8">
    <location>
        <begin position="303"/>
        <end position="577"/>
    </location>
</feature>
<evidence type="ECO:0000259" key="8">
    <source>
        <dbReference type="PROSITE" id="PS51199"/>
    </source>
</evidence>
<organism evidence="9 10">
    <name type="scientific">Sebaldella termitidis (strain ATCC 33386 / NCTC 11300)</name>
    <dbReference type="NCBI Taxonomy" id="526218"/>
    <lineage>
        <taxon>Bacteria</taxon>
        <taxon>Fusobacteriati</taxon>
        <taxon>Fusobacteriota</taxon>
        <taxon>Fusobacteriia</taxon>
        <taxon>Fusobacteriales</taxon>
        <taxon>Leptotrichiaceae</taxon>
        <taxon>Sebaldella</taxon>
    </lineage>
</organism>
<dbReference type="AlphaFoldDB" id="D1AGM4"/>
<evidence type="ECO:0000259" key="7">
    <source>
        <dbReference type="PROSITE" id="PS50880"/>
    </source>
</evidence>
<keyword evidence="2" id="KW-0639">Primosome</keyword>
<feature type="domain" description="Toprim" evidence="7">
    <location>
        <begin position="181"/>
        <end position="271"/>
    </location>
</feature>
<gene>
    <name evidence="9" type="ordered locus">Sterm_3911</name>
</gene>
<accession>D1AGM4</accession>
<dbReference type="SUPFAM" id="SSF56731">
    <property type="entry name" value="DNA primase core"/>
    <property type="match status" value="1"/>
</dbReference>
<dbReference type="GO" id="GO:0005524">
    <property type="term" value="F:ATP binding"/>
    <property type="evidence" value="ECO:0007669"/>
    <property type="project" value="InterPro"/>
</dbReference>
<dbReference type="InterPro" id="IPR007694">
    <property type="entry name" value="DNA_helicase_DnaB-like_C"/>
</dbReference>
<keyword evidence="3" id="KW-0808">Transferase</keyword>
<dbReference type="EMBL" id="CP001739">
    <property type="protein sequence ID" value="ACZ10744.1"/>
    <property type="molecule type" value="Genomic_DNA"/>
</dbReference>
<evidence type="ECO:0000256" key="1">
    <source>
        <dbReference type="ARBA" id="ARBA00022478"/>
    </source>
</evidence>
<dbReference type="InterPro" id="IPR006171">
    <property type="entry name" value="TOPRIM_dom"/>
</dbReference>
<sequence>MNIEDFIKEHLGEYRIKGKEAVIRICPFCGRDKNKFYMNIETGLYNCFSGSCGEKGTIETLMKHLGINQKVKKKPVEKSEIRNTEKIELNRENYSSIGVLKENKIISKKQAEFLENRGISWETAAEMDVWVRRSDGWLTFIYRNKKRVLAVKYRDINKKDFRLTKSEDINPLFNIHRVTGESVIICEGEMDVLACAEVGMKDKAVSVPNGTNNLGWIEYNWDFLESKKEIILAFDNDTAGEKAIKEVLKRLDITKCRYLDMKGEKDLNDILINLGKVELLNILNNPLEFEIEGLQDITNEKMDTGSTEAIFFEMESLDKQFGGCRFGELTIVSGQPGAGKSTILNQIICDFVNQDEKVFYYSGEFPKAKAKRWLYTVFAGADSLTEEYDKHKRRNKYVLKPGIERQIDNWAKNKIFIYDKGTEAKQNELFTIMKYGYKKHGIRLFFLDNLMTIGLDEVNDDKYENQKNFLTELHDFAIEYNVHVFLVAHPKKTENKKIQDLSFYDIAGSSNIPNLADNILFMKRLNEKEKEEMYNKMGHNYTTAAILLKDREYGEMGTTSFFGFQYTARRFFNPETKIEIRKKYRWVENLRKLNDEDLEEIEKLLGV</sequence>
<dbReference type="STRING" id="526218.Sterm_3911"/>
<dbReference type="GO" id="GO:0000428">
    <property type="term" value="C:DNA-directed RNA polymerase complex"/>
    <property type="evidence" value="ECO:0007669"/>
    <property type="project" value="UniProtKB-KW"/>
</dbReference>
<dbReference type="GO" id="GO:0043139">
    <property type="term" value="F:5'-3' DNA helicase activity"/>
    <property type="evidence" value="ECO:0007669"/>
    <property type="project" value="InterPro"/>
</dbReference>
<proteinExistence type="predicted"/>
<dbReference type="InterPro" id="IPR003593">
    <property type="entry name" value="AAA+_ATPase"/>
</dbReference>
<dbReference type="GO" id="GO:0008270">
    <property type="term" value="F:zinc ion binding"/>
    <property type="evidence" value="ECO:0007669"/>
    <property type="project" value="InterPro"/>
</dbReference>
<dbReference type="Proteomes" id="UP000000845">
    <property type="component" value="Chromosome"/>
</dbReference>
<dbReference type="Gene3D" id="3.40.50.300">
    <property type="entry name" value="P-loop containing nucleotide triphosphate hydrolases"/>
    <property type="match status" value="1"/>
</dbReference>
<evidence type="ECO:0000256" key="3">
    <source>
        <dbReference type="ARBA" id="ARBA00022679"/>
    </source>
</evidence>
<dbReference type="SUPFAM" id="SSF52540">
    <property type="entry name" value="P-loop containing nucleoside triphosphate hydrolases"/>
    <property type="match status" value="1"/>
</dbReference>
<dbReference type="InterPro" id="IPR036977">
    <property type="entry name" value="DNA_primase_Znf_CHC2"/>
</dbReference>